<comment type="caution">
    <text evidence="7">The sequence shown here is derived from an EMBL/GenBank/DDBJ whole genome shotgun (WGS) entry which is preliminary data.</text>
</comment>
<dbReference type="CDD" id="cd06530">
    <property type="entry name" value="S26_SPase_I"/>
    <property type="match status" value="1"/>
</dbReference>
<evidence type="ECO:0000256" key="1">
    <source>
        <dbReference type="ARBA" id="ARBA00004370"/>
    </source>
</evidence>
<evidence type="ECO:0000256" key="3">
    <source>
        <dbReference type="ARBA" id="ARBA00022989"/>
    </source>
</evidence>
<dbReference type="InterPro" id="IPR036286">
    <property type="entry name" value="LexA/Signal_pep-like_sf"/>
</dbReference>
<gene>
    <name evidence="7" type="ORF">K040078D81_51330</name>
</gene>
<dbReference type="InterPro" id="IPR019533">
    <property type="entry name" value="Peptidase_S26"/>
</dbReference>
<organism evidence="7 8">
    <name type="scientific">Blautia hominis</name>
    <dbReference type="NCBI Taxonomy" id="2025493"/>
    <lineage>
        <taxon>Bacteria</taxon>
        <taxon>Bacillati</taxon>
        <taxon>Bacillota</taxon>
        <taxon>Clostridia</taxon>
        <taxon>Lachnospirales</taxon>
        <taxon>Lachnospiraceae</taxon>
        <taxon>Blautia</taxon>
    </lineage>
</organism>
<name>A0ABQ0BHT3_9FIRM</name>
<evidence type="ECO:0000256" key="4">
    <source>
        <dbReference type="ARBA" id="ARBA00023136"/>
    </source>
</evidence>
<comment type="subcellular location">
    <subcellularLocation>
        <location evidence="1">Membrane</location>
    </subcellularLocation>
</comment>
<evidence type="ECO:0000256" key="6">
    <source>
        <dbReference type="SAM" id="Phobius"/>
    </source>
</evidence>
<reference evidence="7 8" key="1">
    <citation type="submission" date="2024-04" db="EMBL/GenBank/DDBJ databases">
        <title>Defined microbial consortia suppress multidrug-resistant proinflammatory Enterobacteriaceae via ecological control.</title>
        <authorList>
            <person name="Furuichi M."/>
            <person name="Kawaguchi T."/>
            <person name="Pust M."/>
            <person name="Yasuma K."/>
            <person name="Plichta D."/>
            <person name="Hasegawa N."/>
            <person name="Ohya T."/>
            <person name="Bhattarai S."/>
            <person name="Sasajima S."/>
            <person name="Aoto Y."/>
            <person name="Tuganbaev T."/>
            <person name="Yaginuma M."/>
            <person name="Ueda M."/>
            <person name="Okahashi N."/>
            <person name="Amafuji K."/>
            <person name="Kiridooshi Y."/>
            <person name="Sugita K."/>
            <person name="Strazar M."/>
            <person name="Skelly A."/>
            <person name="Suda W."/>
            <person name="Hattori M."/>
            <person name="Nakamoto N."/>
            <person name="Caballero S."/>
            <person name="Norman J."/>
            <person name="Olle B."/>
            <person name="Tanoue T."/>
            <person name="Arita M."/>
            <person name="Bucci V."/>
            <person name="Atarashi K."/>
            <person name="Xavier R."/>
            <person name="Honda K."/>
        </authorList>
    </citation>
    <scope>NUCLEOTIDE SEQUENCE [LARGE SCALE GENOMIC DNA]</scope>
    <source>
        <strain evidence="8">k04-0078-D8-1</strain>
    </source>
</reference>
<keyword evidence="4 6" id="KW-0472">Membrane</keyword>
<keyword evidence="3 6" id="KW-1133">Transmembrane helix</keyword>
<sequence>MVQEKRKKGLAGDIIGILLCVILIPIIVVNIVLIVNTYIHPDKIPGVFGYRPVIVLSGSMEPEFMIGDLIFIQDVDTEQLQKGDVVCYLENGAAVTHRIEAITEEDGETIYTTRGDANNTEDQIQVKESQIQGMYKGKKITGAGDAVMFMQSTTGMVLFLVCPVLILIIWDFIYRRKADKREQEQRKALEEELETLRKAKEEKE</sequence>
<keyword evidence="2 6" id="KW-0812">Transmembrane</keyword>
<dbReference type="InterPro" id="IPR001733">
    <property type="entry name" value="Peptidase_S26B"/>
</dbReference>
<dbReference type="Proteomes" id="UP001600943">
    <property type="component" value="Unassembled WGS sequence"/>
</dbReference>
<keyword evidence="8" id="KW-1185">Reference proteome</keyword>
<dbReference type="PANTHER" id="PTHR10806">
    <property type="entry name" value="SIGNAL PEPTIDASE COMPLEX CATALYTIC SUBUNIT SEC11"/>
    <property type="match status" value="1"/>
</dbReference>
<dbReference type="EMBL" id="BAABYW010000002">
    <property type="protein sequence ID" value="GAA6411016.1"/>
    <property type="molecule type" value="Genomic_DNA"/>
</dbReference>
<dbReference type="SUPFAM" id="SSF51306">
    <property type="entry name" value="LexA/Signal peptidase"/>
    <property type="match status" value="1"/>
</dbReference>
<evidence type="ECO:0000313" key="7">
    <source>
        <dbReference type="EMBL" id="GAA6411016.1"/>
    </source>
</evidence>
<feature type="transmembrane region" description="Helical" evidence="6">
    <location>
        <begin position="156"/>
        <end position="174"/>
    </location>
</feature>
<dbReference type="PANTHER" id="PTHR10806:SF6">
    <property type="entry name" value="SIGNAL PEPTIDASE COMPLEX CATALYTIC SUBUNIT SEC11"/>
    <property type="match status" value="1"/>
</dbReference>
<evidence type="ECO:0000256" key="5">
    <source>
        <dbReference type="NCBIfam" id="TIGR02228"/>
    </source>
</evidence>
<evidence type="ECO:0000256" key="2">
    <source>
        <dbReference type="ARBA" id="ARBA00022692"/>
    </source>
</evidence>
<feature type="transmembrane region" description="Helical" evidence="6">
    <location>
        <begin position="12"/>
        <end position="39"/>
    </location>
</feature>
<dbReference type="PRINTS" id="PR00728">
    <property type="entry name" value="SIGNALPTASE"/>
</dbReference>
<dbReference type="NCBIfam" id="TIGR02228">
    <property type="entry name" value="sigpep_I_arch"/>
    <property type="match status" value="1"/>
</dbReference>
<accession>A0ABQ0BHT3</accession>
<protein>
    <recommendedName>
        <fullName evidence="5">Signal peptidase I</fullName>
        <ecNumber evidence="5">3.4.21.89</ecNumber>
    </recommendedName>
</protein>
<dbReference type="EC" id="3.4.21.89" evidence="5"/>
<proteinExistence type="predicted"/>
<dbReference type="RefSeq" id="WP_390409688.1">
    <property type="nucleotide sequence ID" value="NZ_BAABYW010000002.1"/>
</dbReference>
<evidence type="ECO:0000313" key="8">
    <source>
        <dbReference type="Proteomes" id="UP001600943"/>
    </source>
</evidence>